<dbReference type="GeneID" id="106011480"/>
<keyword evidence="1" id="KW-1015">Disulfide bond</keyword>
<sequence length="217" mass="25094">MTRRTRVMPGCQVFLIFAFFLSVDISLCDVVIGVGPCPTPDPKQDFNRTEFLGDWYEYERFPNKAEKHLVCVGNAFTDTGDEKMHLIQSAMREVREFGEVVFRYPVITSATASPLNEEEPARLRISYTPALERPPLDLYVVETDYTVYALLFSCTEISEFINIQRAWILTRIAGMPPLNILALKSYLVRYAVEVKYFQSSHQEYCRHDVPMNMKLVR</sequence>
<evidence type="ECO:0000313" key="4">
    <source>
        <dbReference type="RefSeq" id="XP_012936820.1"/>
    </source>
</evidence>
<dbReference type="InterPro" id="IPR003057">
    <property type="entry name" value="Invtbrt_color"/>
</dbReference>
<dbReference type="PANTHER" id="PTHR10612">
    <property type="entry name" value="APOLIPOPROTEIN D"/>
    <property type="match status" value="1"/>
</dbReference>
<protein>
    <submittedName>
        <fullName evidence="4">Apolipoprotein D-like</fullName>
    </submittedName>
</protein>
<dbReference type="Proteomes" id="UP000694888">
    <property type="component" value="Unplaced"/>
</dbReference>
<feature type="signal peptide" evidence="2">
    <location>
        <begin position="1"/>
        <end position="28"/>
    </location>
</feature>
<dbReference type="SUPFAM" id="SSF50814">
    <property type="entry name" value="Lipocalins"/>
    <property type="match status" value="1"/>
</dbReference>
<dbReference type="RefSeq" id="XP_012936820.1">
    <property type="nucleotide sequence ID" value="XM_013081366.1"/>
</dbReference>
<evidence type="ECO:0000313" key="3">
    <source>
        <dbReference type="Proteomes" id="UP000694888"/>
    </source>
</evidence>
<dbReference type="InterPro" id="IPR012674">
    <property type="entry name" value="Calycin"/>
</dbReference>
<dbReference type="PANTHER" id="PTHR10612:SF34">
    <property type="entry name" value="APOLIPOPROTEIN D"/>
    <property type="match status" value="1"/>
</dbReference>
<keyword evidence="2" id="KW-0732">Signal</keyword>
<keyword evidence="3" id="KW-1185">Reference proteome</keyword>
<name>A0ABM0ZY06_APLCA</name>
<dbReference type="Gene3D" id="2.40.128.20">
    <property type="match status" value="1"/>
</dbReference>
<evidence type="ECO:0000256" key="2">
    <source>
        <dbReference type="SAM" id="SignalP"/>
    </source>
</evidence>
<gene>
    <name evidence="4" type="primary">LOC106011480</name>
</gene>
<evidence type="ECO:0000256" key="1">
    <source>
        <dbReference type="ARBA" id="ARBA00023157"/>
    </source>
</evidence>
<organism evidence="3 4">
    <name type="scientific">Aplysia californica</name>
    <name type="common">California sea hare</name>
    <dbReference type="NCBI Taxonomy" id="6500"/>
    <lineage>
        <taxon>Eukaryota</taxon>
        <taxon>Metazoa</taxon>
        <taxon>Spiralia</taxon>
        <taxon>Lophotrochozoa</taxon>
        <taxon>Mollusca</taxon>
        <taxon>Gastropoda</taxon>
        <taxon>Heterobranchia</taxon>
        <taxon>Euthyneura</taxon>
        <taxon>Tectipleura</taxon>
        <taxon>Aplysiida</taxon>
        <taxon>Aplysioidea</taxon>
        <taxon>Aplysiidae</taxon>
        <taxon>Aplysia</taxon>
    </lineage>
</organism>
<accession>A0ABM0ZY06</accession>
<dbReference type="PRINTS" id="PR01273">
    <property type="entry name" value="INVTBRTCOLOR"/>
</dbReference>
<feature type="chain" id="PRO_5046964304" evidence="2">
    <location>
        <begin position="29"/>
        <end position="217"/>
    </location>
</feature>
<proteinExistence type="predicted"/>
<reference evidence="4" key="1">
    <citation type="submission" date="2025-08" db="UniProtKB">
        <authorList>
            <consortium name="RefSeq"/>
        </authorList>
    </citation>
    <scope>IDENTIFICATION</scope>
</reference>